<evidence type="ECO:0000313" key="3">
    <source>
        <dbReference type="Proteomes" id="UP000712600"/>
    </source>
</evidence>
<dbReference type="InterPro" id="IPR026960">
    <property type="entry name" value="RVT-Znf"/>
</dbReference>
<feature type="domain" description="Reverse transcriptase zinc-binding" evidence="1">
    <location>
        <begin position="10"/>
        <end position="77"/>
    </location>
</feature>
<evidence type="ECO:0000259" key="1">
    <source>
        <dbReference type="Pfam" id="PF13966"/>
    </source>
</evidence>
<sequence>MEILEPNITKFQTFTWKVKASDKIYHLMWQMITGHVAVTRNLKQRNMRCDNYYPRCGEPEKTVAYSIFECLPALQVWSLSATPSSPNIFPLQSIYADIDYLLWRKNSIVEPKLDRDPYPLLIWYVWKPRNDKLFREIDMDPLELVRYAKSEYQAWFNANEIMFPAPQEHCGRWKDSAHGNAKSKETRYCFTFANISTAMGNEEYASTFVMSALWD</sequence>
<dbReference type="AlphaFoldDB" id="A0A8S9PK19"/>
<gene>
    <name evidence="2" type="ORF">F2Q69_00050331</name>
</gene>
<comment type="caution">
    <text evidence="2">The sequence shown here is derived from an EMBL/GenBank/DDBJ whole genome shotgun (WGS) entry which is preliminary data.</text>
</comment>
<dbReference type="EMBL" id="QGKX02001347">
    <property type="protein sequence ID" value="KAF3522365.1"/>
    <property type="molecule type" value="Genomic_DNA"/>
</dbReference>
<accession>A0A8S9PK19</accession>
<protein>
    <recommendedName>
        <fullName evidence="1">Reverse transcriptase zinc-binding domain-containing protein</fullName>
    </recommendedName>
</protein>
<evidence type="ECO:0000313" key="2">
    <source>
        <dbReference type="EMBL" id="KAF3522365.1"/>
    </source>
</evidence>
<dbReference type="Pfam" id="PF13966">
    <property type="entry name" value="zf-RVT"/>
    <property type="match status" value="1"/>
</dbReference>
<name>A0A8S9PK19_BRACR</name>
<reference evidence="2" key="1">
    <citation type="submission" date="2019-12" db="EMBL/GenBank/DDBJ databases">
        <title>Genome sequencing and annotation of Brassica cretica.</title>
        <authorList>
            <person name="Studholme D.J."/>
            <person name="Sarris P."/>
        </authorList>
    </citation>
    <scope>NUCLEOTIDE SEQUENCE</scope>
    <source>
        <strain evidence="2">PFS-109/04</strain>
        <tissue evidence="2">Leaf</tissue>
    </source>
</reference>
<dbReference type="Proteomes" id="UP000712600">
    <property type="component" value="Unassembled WGS sequence"/>
</dbReference>
<organism evidence="2 3">
    <name type="scientific">Brassica cretica</name>
    <name type="common">Mustard</name>
    <dbReference type="NCBI Taxonomy" id="69181"/>
    <lineage>
        <taxon>Eukaryota</taxon>
        <taxon>Viridiplantae</taxon>
        <taxon>Streptophyta</taxon>
        <taxon>Embryophyta</taxon>
        <taxon>Tracheophyta</taxon>
        <taxon>Spermatophyta</taxon>
        <taxon>Magnoliopsida</taxon>
        <taxon>eudicotyledons</taxon>
        <taxon>Gunneridae</taxon>
        <taxon>Pentapetalae</taxon>
        <taxon>rosids</taxon>
        <taxon>malvids</taxon>
        <taxon>Brassicales</taxon>
        <taxon>Brassicaceae</taxon>
        <taxon>Brassiceae</taxon>
        <taxon>Brassica</taxon>
    </lineage>
</organism>
<proteinExistence type="predicted"/>